<dbReference type="PANTHER" id="PTHR43791">
    <property type="entry name" value="PERMEASE-RELATED"/>
    <property type="match status" value="1"/>
</dbReference>
<feature type="transmembrane region" description="Helical" evidence="7">
    <location>
        <begin position="57"/>
        <end position="73"/>
    </location>
</feature>
<protein>
    <submittedName>
        <fullName evidence="8">Related to putative tartrate transporter</fullName>
    </submittedName>
</protein>
<feature type="transmembrane region" description="Helical" evidence="7">
    <location>
        <begin position="223"/>
        <end position="241"/>
    </location>
</feature>
<evidence type="ECO:0000256" key="5">
    <source>
        <dbReference type="ARBA" id="ARBA00023136"/>
    </source>
</evidence>
<dbReference type="Gene3D" id="1.20.1250.20">
    <property type="entry name" value="MFS general substrate transporter like domains"/>
    <property type="match status" value="2"/>
</dbReference>
<evidence type="ECO:0000256" key="4">
    <source>
        <dbReference type="ARBA" id="ARBA00022989"/>
    </source>
</evidence>
<evidence type="ECO:0000256" key="6">
    <source>
        <dbReference type="SAM" id="MobiDB-lite"/>
    </source>
</evidence>
<keyword evidence="2" id="KW-0813">Transport</keyword>
<evidence type="ECO:0000313" key="8">
    <source>
        <dbReference type="EMBL" id="CZR65674.1"/>
    </source>
</evidence>
<feature type="transmembrane region" description="Helical" evidence="7">
    <location>
        <begin position="123"/>
        <end position="145"/>
    </location>
</feature>
<evidence type="ECO:0000256" key="3">
    <source>
        <dbReference type="ARBA" id="ARBA00022692"/>
    </source>
</evidence>
<dbReference type="SUPFAM" id="SSF103473">
    <property type="entry name" value="MFS general substrate transporter"/>
    <property type="match status" value="1"/>
</dbReference>
<dbReference type="EMBL" id="FJOG01000032">
    <property type="protein sequence ID" value="CZR65674.1"/>
    <property type="molecule type" value="Genomic_DNA"/>
</dbReference>
<accession>A0A1L7XKY8</accession>
<dbReference type="STRING" id="576137.A0A1L7XKY8"/>
<keyword evidence="4 7" id="KW-1133">Transmembrane helix</keyword>
<organism evidence="8 9">
    <name type="scientific">Phialocephala subalpina</name>
    <dbReference type="NCBI Taxonomy" id="576137"/>
    <lineage>
        <taxon>Eukaryota</taxon>
        <taxon>Fungi</taxon>
        <taxon>Dikarya</taxon>
        <taxon>Ascomycota</taxon>
        <taxon>Pezizomycotina</taxon>
        <taxon>Leotiomycetes</taxon>
        <taxon>Helotiales</taxon>
        <taxon>Mollisiaceae</taxon>
        <taxon>Phialocephala</taxon>
        <taxon>Phialocephala fortinii species complex</taxon>
    </lineage>
</organism>
<dbReference type="OrthoDB" id="3639251at2759"/>
<feature type="transmembrane region" description="Helical" evidence="7">
    <location>
        <begin position="253"/>
        <end position="273"/>
    </location>
</feature>
<evidence type="ECO:0000256" key="2">
    <source>
        <dbReference type="ARBA" id="ARBA00022448"/>
    </source>
</evidence>
<sequence length="318" mass="34269">MASEAGPGARSDESSTMELGEKPADAGPDQAGTQDSVPGEEAEDSKFAKRIIRKNDFRVLPLLGLIYTLAYVDRTNISVARISGLDEDVGLDIGSRASIALLVFFIGYIVFEIPSNIIIKKIGVANWISAITIAFGAFTLGQGFVHDWISLSVLRHFIGACKAKRFAFFYFTAQFLASFGSILAYGLIKISRVNPEYKGWRRIYIVEGAITILVGLVSGSFMYMTGAIGGCSFTLFLPIILQDSLGFSQELSFILVAPPVMFAVLVGGFAAWLADKWHIRGPFVVVLGVLALVGFCMMGCLADPIPRLVGVFIGEAGV</sequence>
<dbReference type="InterPro" id="IPR036259">
    <property type="entry name" value="MFS_trans_sf"/>
</dbReference>
<dbReference type="Proteomes" id="UP000184330">
    <property type="component" value="Unassembled WGS sequence"/>
</dbReference>
<dbReference type="GO" id="GO:0022857">
    <property type="term" value="F:transmembrane transporter activity"/>
    <property type="evidence" value="ECO:0007669"/>
    <property type="project" value="TreeGrafter"/>
</dbReference>
<feature type="transmembrane region" description="Helical" evidence="7">
    <location>
        <begin position="165"/>
        <end position="188"/>
    </location>
</feature>
<evidence type="ECO:0000313" key="9">
    <source>
        <dbReference type="Proteomes" id="UP000184330"/>
    </source>
</evidence>
<feature type="transmembrane region" description="Helical" evidence="7">
    <location>
        <begin position="279"/>
        <end position="302"/>
    </location>
</feature>
<evidence type="ECO:0000256" key="1">
    <source>
        <dbReference type="ARBA" id="ARBA00004141"/>
    </source>
</evidence>
<feature type="transmembrane region" description="Helical" evidence="7">
    <location>
        <begin position="93"/>
        <end position="111"/>
    </location>
</feature>
<comment type="subcellular location">
    <subcellularLocation>
        <location evidence="1">Membrane</location>
        <topology evidence="1">Multi-pass membrane protein</topology>
    </subcellularLocation>
</comment>
<dbReference type="GO" id="GO:0016020">
    <property type="term" value="C:membrane"/>
    <property type="evidence" value="ECO:0007669"/>
    <property type="project" value="UniProtKB-SubCell"/>
</dbReference>
<gene>
    <name evidence="8" type="ORF">PAC_15574</name>
</gene>
<dbReference type="PANTHER" id="PTHR43791:SF3">
    <property type="entry name" value="MAJOR FACILITATOR SUPERFAMILY (MFS) PROFILE DOMAIN-CONTAINING PROTEIN"/>
    <property type="match status" value="1"/>
</dbReference>
<proteinExistence type="predicted"/>
<keyword evidence="9" id="KW-1185">Reference proteome</keyword>
<keyword evidence="3 7" id="KW-0812">Transmembrane</keyword>
<evidence type="ECO:0000256" key="7">
    <source>
        <dbReference type="SAM" id="Phobius"/>
    </source>
</evidence>
<keyword evidence="5 7" id="KW-0472">Membrane</keyword>
<name>A0A1L7XKY8_9HELO</name>
<reference evidence="8 9" key="1">
    <citation type="submission" date="2016-03" db="EMBL/GenBank/DDBJ databases">
        <authorList>
            <person name="Ploux O."/>
        </authorList>
    </citation>
    <scope>NUCLEOTIDE SEQUENCE [LARGE SCALE GENOMIC DNA]</scope>
    <source>
        <strain evidence="8 9">UAMH 11012</strain>
    </source>
</reference>
<dbReference type="AlphaFoldDB" id="A0A1L7XKY8"/>
<feature type="region of interest" description="Disordered" evidence="6">
    <location>
        <begin position="1"/>
        <end position="42"/>
    </location>
</feature>